<gene>
    <name evidence="2" type="ORF">GRI36_07755</name>
</gene>
<accession>A0A6I4SM78</accession>
<proteinExistence type="predicted"/>
<keyword evidence="1" id="KW-0812">Transmembrane</keyword>
<evidence type="ECO:0000313" key="2">
    <source>
        <dbReference type="EMBL" id="MXO56774.1"/>
    </source>
</evidence>
<keyword evidence="3" id="KW-1185">Reference proteome</keyword>
<dbReference type="Proteomes" id="UP000468943">
    <property type="component" value="Unassembled WGS sequence"/>
</dbReference>
<dbReference type="EMBL" id="WTYS01000001">
    <property type="protein sequence ID" value="MXO56774.1"/>
    <property type="molecule type" value="Genomic_DNA"/>
</dbReference>
<evidence type="ECO:0000313" key="3">
    <source>
        <dbReference type="Proteomes" id="UP000468943"/>
    </source>
</evidence>
<reference evidence="2 3" key="1">
    <citation type="submission" date="2019-12" db="EMBL/GenBank/DDBJ databases">
        <title>Genomic-based taxomic classification of the family Erythrobacteraceae.</title>
        <authorList>
            <person name="Xu L."/>
        </authorList>
    </citation>
    <scope>NUCLEOTIDE SEQUENCE [LARGE SCALE GENOMIC DNA]</scope>
    <source>
        <strain evidence="2 3">JCM 17802</strain>
    </source>
</reference>
<feature type="transmembrane region" description="Helical" evidence="1">
    <location>
        <begin position="7"/>
        <end position="30"/>
    </location>
</feature>
<dbReference type="AlphaFoldDB" id="A0A6I4SM78"/>
<feature type="transmembrane region" description="Helical" evidence="1">
    <location>
        <begin position="148"/>
        <end position="164"/>
    </location>
</feature>
<name>A0A6I4SM78_9SPHN</name>
<evidence type="ECO:0000256" key="1">
    <source>
        <dbReference type="SAM" id="Phobius"/>
    </source>
</evidence>
<protein>
    <submittedName>
        <fullName evidence="2">Uncharacterized protein</fullName>
    </submittedName>
</protein>
<keyword evidence="1" id="KW-1133">Transmembrane helix</keyword>
<keyword evidence="1" id="KW-0472">Membrane</keyword>
<dbReference type="OrthoDB" id="7427621at2"/>
<feature type="transmembrane region" description="Helical" evidence="1">
    <location>
        <begin position="73"/>
        <end position="90"/>
    </location>
</feature>
<comment type="caution">
    <text evidence="2">The sequence shown here is derived from an EMBL/GenBank/DDBJ whole genome shotgun (WGS) entry which is preliminary data.</text>
</comment>
<sequence>MTLRGSFLATWISGVVAFAIVLIMHLPLVLTEVPGGILDHQAAATGAEVTRIQEAWIDAGLKNTAARAMMGDLMFITIYGLGTILGGLYFRSVGNGVLRHLAILILISGAVFIVTDFAETITQFMQLMANIGTDEQAQLASTLRPIKMVAWIVTFAGILAAFAIRRKQKNTG</sequence>
<dbReference type="RefSeq" id="WP_160597933.1">
    <property type="nucleotide sequence ID" value="NZ_WTYS01000001.1"/>
</dbReference>
<feature type="transmembrane region" description="Helical" evidence="1">
    <location>
        <begin position="97"/>
        <end position="118"/>
    </location>
</feature>
<organism evidence="2 3">
    <name type="scientific">Pontixanthobacter gangjinensis</name>
    <dbReference type="NCBI Taxonomy" id="1028742"/>
    <lineage>
        <taxon>Bacteria</taxon>
        <taxon>Pseudomonadati</taxon>
        <taxon>Pseudomonadota</taxon>
        <taxon>Alphaproteobacteria</taxon>
        <taxon>Sphingomonadales</taxon>
        <taxon>Erythrobacteraceae</taxon>
        <taxon>Pontixanthobacter</taxon>
    </lineage>
</organism>